<name>A0ABR2M0S2_9ASPA</name>
<keyword evidence="5" id="KW-0812">Transmembrane</keyword>
<dbReference type="CDD" id="cd03784">
    <property type="entry name" value="GT1_Gtf-like"/>
    <property type="match status" value="1"/>
</dbReference>
<dbReference type="Pfam" id="PF00201">
    <property type="entry name" value="UDPGT"/>
    <property type="match status" value="1"/>
</dbReference>
<evidence type="ECO:0000313" key="7">
    <source>
        <dbReference type="Proteomes" id="UP001412067"/>
    </source>
</evidence>
<dbReference type="Proteomes" id="UP001412067">
    <property type="component" value="Unassembled WGS sequence"/>
</dbReference>
<keyword evidence="2 3" id="KW-0808">Transferase</keyword>
<dbReference type="PANTHER" id="PTHR48047:SF107">
    <property type="entry name" value="UDP-GLYCOSYLTRANSFERASE 92A1-LIKE"/>
    <property type="match status" value="1"/>
</dbReference>
<dbReference type="InterPro" id="IPR035595">
    <property type="entry name" value="UDP_glycos_trans_CS"/>
</dbReference>
<comment type="caution">
    <text evidence="6">The sequence shown here is derived from an EMBL/GenBank/DDBJ whole genome shotgun (WGS) entry which is preliminary data.</text>
</comment>
<keyword evidence="7" id="KW-1185">Reference proteome</keyword>
<gene>
    <name evidence="6" type="primary">GLT3</name>
    <name evidence="6" type="ORF">KSP40_PGU019666</name>
</gene>
<evidence type="ECO:0000256" key="4">
    <source>
        <dbReference type="RuleBase" id="RU362057"/>
    </source>
</evidence>
<dbReference type="Gene3D" id="3.40.50.2000">
    <property type="entry name" value="Glycogen Phosphorylase B"/>
    <property type="match status" value="2"/>
</dbReference>
<keyword evidence="5" id="KW-0472">Membrane</keyword>
<evidence type="ECO:0000256" key="5">
    <source>
        <dbReference type="SAM" id="Phobius"/>
    </source>
</evidence>
<feature type="transmembrane region" description="Helical" evidence="5">
    <location>
        <begin position="7"/>
        <end position="29"/>
    </location>
</feature>
<accession>A0ABR2M0S2</accession>
<keyword evidence="5" id="KW-1133">Transmembrane helix</keyword>
<comment type="similarity">
    <text evidence="1 3">Belongs to the UDP-glycosyltransferase family.</text>
</comment>
<dbReference type="EC" id="2.4.1.-" evidence="4"/>
<dbReference type="EMBL" id="JBBWWR010000013">
    <property type="protein sequence ID" value="KAK8956073.1"/>
    <property type="molecule type" value="Genomic_DNA"/>
</dbReference>
<evidence type="ECO:0000256" key="2">
    <source>
        <dbReference type="ARBA" id="ARBA00022679"/>
    </source>
</evidence>
<organism evidence="6 7">
    <name type="scientific">Platanthera guangdongensis</name>
    <dbReference type="NCBI Taxonomy" id="2320717"/>
    <lineage>
        <taxon>Eukaryota</taxon>
        <taxon>Viridiplantae</taxon>
        <taxon>Streptophyta</taxon>
        <taxon>Embryophyta</taxon>
        <taxon>Tracheophyta</taxon>
        <taxon>Spermatophyta</taxon>
        <taxon>Magnoliopsida</taxon>
        <taxon>Liliopsida</taxon>
        <taxon>Asparagales</taxon>
        <taxon>Orchidaceae</taxon>
        <taxon>Orchidoideae</taxon>
        <taxon>Orchideae</taxon>
        <taxon>Orchidinae</taxon>
        <taxon>Platanthera</taxon>
    </lineage>
</organism>
<keyword evidence="3" id="KW-0328">Glycosyltransferase</keyword>
<reference evidence="6 7" key="1">
    <citation type="journal article" date="2022" name="Nat. Plants">
        <title>Genomes of leafy and leafless Platanthera orchids illuminate the evolution of mycoheterotrophy.</title>
        <authorList>
            <person name="Li M.H."/>
            <person name="Liu K.W."/>
            <person name="Li Z."/>
            <person name="Lu H.C."/>
            <person name="Ye Q.L."/>
            <person name="Zhang D."/>
            <person name="Wang J.Y."/>
            <person name="Li Y.F."/>
            <person name="Zhong Z.M."/>
            <person name="Liu X."/>
            <person name="Yu X."/>
            <person name="Liu D.K."/>
            <person name="Tu X.D."/>
            <person name="Liu B."/>
            <person name="Hao Y."/>
            <person name="Liao X.Y."/>
            <person name="Jiang Y.T."/>
            <person name="Sun W.H."/>
            <person name="Chen J."/>
            <person name="Chen Y.Q."/>
            <person name="Ai Y."/>
            <person name="Zhai J.W."/>
            <person name="Wu S.S."/>
            <person name="Zhou Z."/>
            <person name="Hsiao Y.Y."/>
            <person name="Wu W.L."/>
            <person name="Chen Y.Y."/>
            <person name="Lin Y.F."/>
            <person name="Hsu J.L."/>
            <person name="Li C.Y."/>
            <person name="Wang Z.W."/>
            <person name="Zhao X."/>
            <person name="Zhong W.Y."/>
            <person name="Ma X.K."/>
            <person name="Ma L."/>
            <person name="Huang J."/>
            <person name="Chen G.Z."/>
            <person name="Huang M.Z."/>
            <person name="Huang L."/>
            <person name="Peng D.H."/>
            <person name="Luo Y.B."/>
            <person name="Zou S.Q."/>
            <person name="Chen S.P."/>
            <person name="Lan S."/>
            <person name="Tsai W.C."/>
            <person name="Van de Peer Y."/>
            <person name="Liu Z.J."/>
        </authorList>
    </citation>
    <scope>NUCLEOTIDE SEQUENCE [LARGE SCALE GENOMIC DNA]</scope>
    <source>
        <strain evidence="6">Lor288</strain>
    </source>
</reference>
<proteinExistence type="inferred from homology"/>
<dbReference type="PROSITE" id="PS00375">
    <property type="entry name" value="UDPGT"/>
    <property type="match status" value="1"/>
</dbReference>
<protein>
    <recommendedName>
        <fullName evidence="4">Glycosyltransferase</fullName>
        <ecNumber evidence="4">2.4.1.-</ecNumber>
    </recommendedName>
</protein>
<dbReference type="PANTHER" id="PTHR48047">
    <property type="entry name" value="GLYCOSYLTRANSFERASE"/>
    <property type="match status" value="1"/>
</dbReference>
<dbReference type="InterPro" id="IPR002213">
    <property type="entry name" value="UDP_glucos_trans"/>
</dbReference>
<evidence type="ECO:0000256" key="1">
    <source>
        <dbReference type="ARBA" id="ARBA00009995"/>
    </source>
</evidence>
<sequence>MAEQRQHIVMLPFMAQGHFIPFIALAGLIEQLKPHCAITIATTPLNVQHLRSSLPPTSSIHLAALPFSSSDHGLPPETENSASISQIDLLPRLMFASETLAPQFDLLLADLTDLHRLPPLFIISDMFTGWSIHIARARRIPHFSFTTSGGFGTSAFMSLWLHLPHRLTDADPFQVPGFSDRFCLRRSQMSHYMRVADGSDDWSVFLRRNIRISLGSDALICNTVEGIEPYGVDLLRNISGLPVLTVGSCRKTETTKLDSCLEWLESHRPASVLFVSFGSQNTIGASQMRALAEGLEASGVAFIWVVRPPYGFDMNSDFKSEWLPDGFEARMGEKKRGLVMRRWAPQVGILSHEATGGFLSHCGWNSVMESLSRGVPVIGWPVASEQFYNSMLMEQEMGVGVEMTRGVVGEIDGGKVERVVRMVMEGDTGREMRQRAARCRELIMAAQAEVDGEKKGSSVRAIDRVFEMAIAGSNDTSKN</sequence>
<dbReference type="SUPFAM" id="SSF53756">
    <property type="entry name" value="UDP-Glycosyltransferase/glycogen phosphorylase"/>
    <property type="match status" value="1"/>
</dbReference>
<evidence type="ECO:0000256" key="3">
    <source>
        <dbReference type="RuleBase" id="RU003718"/>
    </source>
</evidence>
<evidence type="ECO:0000313" key="6">
    <source>
        <dbReference type="EMBL" id="KAK8956073.1"/>
    </source>
</evidence>